<dbReference type="EMBL" id="JARVUX010000005">
    <property type="protein sequence ID" value="MDH2336749.1"/>
    <property type="molecule type" value="Genomic_DNA"/>
</dbReference>
<evidence type="ECO:0000313" key="1">
    <source>
        <dbReference type="EMBL" id="MDH2336749.1"/>
    </source>
</evidence>
<dbReference type="AlphaFoldDB" id="A0AAP4ABQ5"/>
<accession>A0AAP4ABQ5</accession>
<sequence length="355" mass="42357">MKKPKVIAFYLPQFHAIPENDEWWGKGFTEWVNTKKAKPLFEGHQQPKTPLNENYYCLLDAKTQEWQAELAKKYGVYGFCYYHYWFNGKMLLEKPMENMLNNKNIKLPFCISWANEPWARTWDGKNKEVLMSQVYGEKKEWKKHFDYLSKFFVDKRYIKIDNKPLMLIYRTSNIPKCDKMIEFWDDECKKMGFDGIYLVETMNSFQKKSCVNNSNAVVEFEPMLTIRHHLPMYIQGIRYIKKKLGILDKLGYDSVWNAVISKNVDYDKKKFLGAFVSWDNTARKKNKGLVLTKDSAKKFNYYFRQQYKKAINNECEFIFINAWNEWAEGTYLEPDTLNGSEYLESLKEVLNNDTK</sequence>
<dbReference type="CDD" id="cd11579">
    <property type="entry name" value="Glyco_tran_WbsX"/>
    <property type="match status" value="1"/>
</dbReference>
<keyword evidence="1" id="KW-0378">Hydrolase</keyword>
<comment type="caution">
    <text evidence="1">The sequence shown here is derived from an EMBL/GenBank/DDBJ whole genome shotgun (WGS) entry which is preliminary data.</text>
</comment>
<reference evidence="1" key="1">
    <citation type="submission" date="2023-04" db="EMBL/GenBank/DDBJ databases">
        <title>Epidemiological investigation of Clostridium perfringens isolated from cattle.</title>
        <authorList>
            <person name="Tian R."/>
        </authorList>
    </citation>
    <scope>NUCLEOTIDE SEQUENCE</scope>
    <source>
        <strain evidence="1">ZWCP172</strain>
    </source>
</reference>
<dbReference type="PANTHER" id="PTHR41244">
    <property type="entry name" value="RHAMNAN SYNTHESIS F"/>
    <property type="match status" value="1"/>
</dbReference>
<protein>
    <submittedName>
        <fullName evidence="1">Glycoside hydrolase family 99-like domain-containing protein</fullName>
    </submittedName>
</protein>
<dbReference type="Gene3D" id="3.20.20.80">
    <property type="entry name" value="Glycosidases"/>
    <property type="match status" value="1"/>
</dbReference>
<dbReference type="Pfam" id="PF14307">
    <property type="entry name" value="Glyco_tran_WbsX"/>
    <property type="match status" value="1"/>
</dbReference>
<dbReference type="Proteomes" id="UP001222958">
    <property type="component" value="Unassembled WGS sequence"/>
</dbReference>
<name>A0AAP4ABQ5_CLOPF</name>
<dbReference type="RefSeq" id="WP_242367059.1">
    <property type="nucleotide sequence ID" value="NZ_JALCVA010000002.1"/>
</dbReference>
<dbReference type="PANTHER" id="PTHR41244:SF1">
    <property type="entry name" value="GLYCOSYLTRANSFERASE"/>
    <property type="match status" value="1"/>
</dbReference>
<proteinExistence type="predicted"/>
<gene>
    <name evidence="1" type="ORF">QDQ28_11190</name>
</gene>
<dbReference type="InterPro" id="IPR032719">
    <property type="entry name" value="WbsX"/>
</dbReference>
<dbReference type="GO" id="GO:0016787">
    <property type="term" value="F:hydrolase activity"/>
    <property type="evidence" value="ECO:0007669"/>
    <property type="project" value="UniProtKB-KW"/>
</dbReference>
<organism evidence="1 2">
    <name type="scientific">Clostridium perfringens</name>
    <dbReference type="NCBI Taxonomy" id="1502"/>
    <lineage>
        <taxon>Bacteria</taxon>
        <taxon>Bacillati</taxon>
        <taxon>Bacillota</taxon>
        <taxon>Clostridia</taxon>
        <taxon>Eubacteriales</taxon>
        <taxon>Clostridiaceae</taxon>
        <taxon>Clostridium</taxon>
    </lineage>
</organism>
<evidence type="ECO:0000313" key="2">
    <source>
        <dbReference type="Proteomes" id="UP001222958"/>
    </source>
</evidence>